<dbReference type="Proteomes" id="UP000317839">
    <property type="component" value="Unassembled WGS sequence"/>
</dbReference>
<keyword evidence="3" id="KW-1003">Cell membrane</keyword>
<sequence length="420" mass="46529">MSAQQLNQNSQSRFGRSMSLILPLAWRNLWRNKRRSLLTMLAIFVAVMSMVVLGAFMRAWSSATIVETINNLTGHGQIHALQYLDDPNIDYRIKAIPGSIANHLNSAEVTHRADRVRVPAMIRSERENSPVELLGIQPAQEKGLSFISEAIIDGRYLESNADKGIILGKKLADRLQTKLGRRVVLMSQHQDGSISERGYRVVGIFTSQPGIEKFNVFISIQSAQALLGIGSDISEVTFKLQSREQIAGFVQRLRNENSELDIQAWDELQPFTKAMIEMSDGSILIWILVSFTVVSFGLINTLLMAVFERMREFGLFQALGMKTRWLLLQILFESTFMMAVATAAGLIAGILIVIAFEGGLDLGVGASYFGAAQVVYPELDWSEVSYIGVLVMFLGVLASLYPAIKAARNVPVDVLSRATN</sequence>
<accession>A0A545TCN0</accession>
<dbReference type="EMBL" id="VIKR01000002">
    <property type="protein sequence ID" value="TQV74978.1"/>
    <property type="molecule type" value="Genomic_DNA"/>
</dbReference>
<keyword evidence="6 7" id="KW-0472">Membrane</keyword>
<dbReference type="OrthoDB" id="9770036at2"/>
<organism evidence="10 11">
    <name type="scientific">Aliikangiella marina</name>
    <dbReference type="NCBI Taxonomy" id="1712262"/>
    <lineage>
        <taxon>Bacteria</taxon>
        <taxon>Pseudomonadati</taxon>
        <taxon>Pseudomonadota</taxon>
        <taxon>Gammaproteobacteria</taxon>
        <taxon>Oceanospirillales</taxon>
        <taxon>Pleioneaceae</taxon>
        <taxon>Aliikangiella</taxon>
    </lineage>
</organism>
<dbReference type="Pfam" id="PF12704">
    <property type="entry name" value="MacB_PCD"/>
    <property type="match status" value="1"/>
</dbReference>
<keyword evidence="4 7" id="KW-0812">Transmembrane</keyword>
<dbReference type="GO" id="GO:0044874">
    <property type="term" value="P:lipoprotein localization to outer membrane"/>
    <property type="evidence" value="ECO:0007669"/>
    <property type="project" value="TreeGrafter"/>
</dbReference>
<feature type="transmembrane region" description="Helical" evidence="7">
    <location>
        <begin position="326"/>
        <end position="356"/>
    </location>
</feature>
<proteinExistence type="inferred from homology"/>
<dbReference type="GO" id="GO:0098797">
    <property type="term" value="C:plasma membrane protein complex"/>
    <property type="evidence" value="ECO:0007669"/>
    <property type="project" value="TreeGrafter"/>
</dbReference>
<evidence type="ECO:0000256" key="6">
    <source>
        <dbReference type="ARBA" id="ARBA00023136"/>
    </source>
</evidence>
<dbReference type="RefSeq" id="WP_142941596.1">
    <property type="nucleotide sequence ID" value="NZ_VIKR01000002.1"/>
</dbReference>
<comment type="subcellular location">
    <subcellularLocation>
        <location evidence="1">Cell membrane</location>
        <topology evidence="1">Multi-pass membrane protein</topology>
    </subcellularLocation>
</comment>
<evidence type="ECO:0000256" key="5">
    <source>
        <dbReference type="ARBA" id="ARBA00022989"/>
    </source>
</evidence>
<evidence type="ECO:0000259" key="9">
    <source>
        <dbReference type="Pfam" id="PF12704"/>
    </source>
</evidence>
<dbReference type="AlphaFoldDB" id="A0A545TCN0"/>
<keyword evidence="11" id="KW-1185">Reference proteome</keyword>
<name>A0A545TCN0_9GAMM</name>
<evidence type="ECO:0000256" key="4">
    <source>
        <dbReference type="ARBA" id="ARBA00022692"/>
    </source>
</evidence>
<feature type="domain" description="ABC3 transporter permease C-terminal" evidence="8">
    <location>
        <begin position="287"/>
        <end position="408"/>
    </location>
</feature>
<dbReference type="PANTHER" id="PTHR30489">
    <property type="entry name" value="LIPOPROTEIN-RELEASING SYSTEM TRANSMEMBRANE PROTEIN LOLE"/>
    <property type="match status" value="1"/>
</dbReference>
<evidence type="ECO:0000259" key="8">
    <source>
        <dbReference type="Pfam" id="PF02687"/>
    </source>
</evidence>
<feature type="transmembrane region" description="Helical" evidence="7">
    <location>
        <begin position="37"/>
        <end position="60"/>
    </location>
</feature>
<reference evidence="10 11" key="1">
    <citation type="submission" date="2019-06" db="EMBL/GenBank/DDBJ databases">
        <title>Draft genome of Aliikangiella marina GYP-15.</title>
        <authorList>
            <person name="Wang G."/>
        </authorList>
    </citation>
    <scope>NUCLEOTIDE SEQUENCE [LARGE SCALE GENOMIC DNA]</scope>
    <source>
        <strain evidence="10 11">GYP-15</strain>
    </source>
</reference>
<dbReference type="Pfam" id="PF02687">
    <property type="entry name" value="FtsX"/>
    <property type="match status" value="1"/>
</dbReference>
<gene>
    <name evidence="10" type="ORF">FLL45_08525</name>
</gene>
<protein>
    <submittedName>
        <fullName evidence="10">ABC transporter permease</fullName>
    </submittedName>
</protein>
<evidence type="ECO:0000256" key="3">
    <source>
        <dbReference type="ARBA" id="ARBA00022475"/>
    </source>
</evidence>
<feature type="transmembrane region" description="Helical" evidence="7">
    <location>
        <begin position="384"/>
        <end position="404"/>
    </location>
</feature>
<comment type="caution">
    <text evidence="10">The sequence shown here is derived from an EMBL/GenBank/DDBJ whole genome shotgun (WGS) entry which is preliminary data.</text>
</comment>
<dbReference type="PANTHER" id="PTHR30489:SF0">
    <property type="entry name" value="LIPOPROTEIN-RELEASING SYSTEM TRANSMEMBRANE PROTEIN LOLE"/>
    <property type="match status" value="1"/>
</dbReference>
<keyword evidence="5 7" id="KW-1133">Transmembrane helix</keyword>
<feature type="transmembrane region" description="Helical" evidence="7">
    <location>
        <begin position="283"/>
        <end position="306"/>
    </location>
</feature>
<dbReference type="InterPro" id="IPR003838">
    <property type="entry name" value="ABC3_permease_C"/>
</dbReference>
<evidence type="ECO:0000256" key="7">
    <source>
        <dbReference type="SAM" id="Phobius"/>
    </source>
</evidence>
<evidence type="ECO:0000256" key="2">
    <source>
        <dbReference type="ARBA" id="ARBA00005236"/>
    </source>
</evidence>
<comment type="similarity">
    <text evidence="2">Belongs to the ABC-4 integral membrane protein family. LolC/E subfamily.</text>
</comment>
<dbReference type="InterPro" id="IPR051447">
    <property type="entry name" value="Lipoprotein-release_system"/>
</dbReference>
<evidence type="ECO:0000256" key="1">
    <source>
        <dbReference type="ARBA" id="ARBA00004651"/>
    </source>
</evidence>
<evidence type="ECO:0000313" key="11">
    <source>
        <dbReference type="Proteomes" id="UP000317839"/>
    </source>
</evidence>
<dbReference type="InterPro" id="IPR025857">
    <property type="entry name" value="MacB_PCD"/>
</dbReference>
<evidence type="ECO:0000313" key="10">
    <source>
        <dbReference type="EMBL" id="TQV74978.1"/>
    </source>
</evidence>
<feature type="domain" description="MacB-like periplasmic core" evidence="9">
    <location>
        <begin position="36"/>
        <end position="255"/>
    </location>
</feature>